<gene>
    <name evidence="1" type="ORF">TDIS_2104</name>
</gene>
<proteinExistence type="predicted"/>
<sequence length="50" mass="5917">MVAKFWLDPVALAKNRGFSMVELNRIARIVEENQTELLEKWYEFFGNPQS</sequence>
<name>A0A179D183_9BACT</name>
<comment type="caution">
    <text evidence="1">The sequence shown here is derived from an EMBL/GenBank/DDBJ whole genome shotgun (WGS) entry which is preliminary data.</text>
</comment>
<protein>
    <recommendedName>
        <fullName evidence="3">DUF4160 domain-containing protein</fullName>
    </recommendedName>
</protein>
<dbReference type="Proteomes" id="UP000078390">
    <property type="component" value="Unassembled WGS sequence"/>
</dbReference>
<dbReference type="AlphaFoldDB" id="A0A179D183"/>
<evidence type="ECO:0008006" key="3">
    <source>
        <dbReference type="Google" id="ProtNLM"/>
    </source>
</evidence>
<dbReference type="Pfam" id="PF13711">
    <property type="entry name" value="DUF4160"/>
    <property type="match status" value="1"/>
</dbReference>
<reference evidence="1 2" key="1">
    <citation type="submission" date="2016-04" db="EMBL/GenBank/DDBJ databases">
        <title>Genome analysis of Thermosulfurimonas dismutans, the first thermophilic sulfur-disproportionating bacterium of the phylum Thermodesulfobacteria.</title>
        <authorList>
            <person name="Mardanov A.V."/>
            <person name="Beletsky A.V."/>
            <person name="Kadnikov V.V."/>
            <person name="Slobodkin A.I."/>
            <person name="Ravin N.V."/>
        </authorList>
    </citation>
    <scope>NUCLEOTIDE SEQUENCE [LARGE SCALE GENOMIC DNA]</scope>
    <source>
        <strain evidence="1 2">S95</strain>
    </source>
</reference>
<dbReference type="EMBL" id="LWLG01000026">
    <property type="protein sequence ID" value="OAQ19810.1"/>
    <property type="molecule type" value="Genomic_DNA"/>
</dbReference>
<keyword evidence="2" id="KW-1185">Reference proteome</keyword>
<accession>A0A179D183</accession>
<evidence type="ECO:0000313" key="1">
    <source>
        <dbReference type="EMBL" id="OAQ19810.1"/>
    </source>
</evidence>
<evidence type="ECO:0000313" key="2">
    <source>
        <dbReference type="Proteomes" id="UP000078390"/>
    </source>
</evidence>
<organism evidence="1 2">
    <name type="scientific">Thermosulfurimonas dismutans</name>
    <dbReference type="NCBI Taxonomy" id="999894"/>
    <lineage>
        <taxon>Bacteria</taxon>
        <taxon>Pseudomonadati</taxon>
        <taxon>Thermodesulfobacteriota</taxon>
        <taxon>Thermodesulfobacteria</taxon>
        <taxon>Thermodesulfobacteriales</taxon>
        <taxon>Thermodesulfobacteriaceae</taxon>
        <taxon>Thermosulfurimonas</taxon>
    </lineage>
</organism>
<dbReference type="InterPro" id="IPR025427">
    <property type="entry name" value="DUF4160"/>
</dbReference>